<name>A0A445EG70_ARAHY</name>
<dbReference type="InterPro" id="IPR012337">
    <property type="entry name" value="RNaseH-like_sf"/>
</dbReference>
<organism evidence="2 3">
    <name type="scientific">Arachis hypogaea</name>
    <name type="common">Peanut</name>
    <dbReference type="NCBI Taxonomy" id="3818"/>
    <lineage>
        <taxon>Eukaryota</taxon>
        <taxon>Viridiplantae</taxon>
        <taxon>Streptophyta</taxon>
        <taxon>Embryophyta</taxon>
        <taxon>Tracheophyta</taxon>
        <taxon>Spermatophyta</taxon>
        <taxon>Magnoliopsida</taxon>
        <taxon>eudicotyledons</taxon>
        <taxon>Gunneridae</taxon>
        <taxon>Pentapetalae</taxon>
        <taxon>rosids</taxon>
        <taxon>fabids</taxon>
        <taxon>Fabales</taxon>
        <taxon>Fabaceae</taxon>
        <taxon>Papilionoideae</taxon>
        <taxon>50 kb inversion clade</taxon>
        <taxon>dalbergioids sensu lato</taxon>
        <taxon>Dalbergieae</taxon>
        <taxon>Pterocarpus clade</taxon>
        <taxon>Arachis</taxon>
    </lineage>
</organism>
<keyword evidence="3" id="KW-1185">Reference proteome</keyword>
<accession>A0A445EG70</accession>
<dbReference type="GO" id="GO:0046983">
    <property type="term" value="F:protein dimerization activity"/>
    <property type="evidence" value="ECO:0007669"/>
    <property type="project" value="InterPro"/>
</dbReference>
<comment type="caution">
    <text evidence="2">The sequence shown here is derived from an EMBL/GenBank/DDBJ whole genome shotgun (WGS) entry which is preliminary data.</text>
</comment>
<dbReference type="AlphaFoldDB" id="A0A445EG70"/>
<evidence type="ECO:0000313" key="2">
    <source>
        <dbReference type="EMBL" id="RYR74283.1"/>
    </source>
</evidence>
<proteinExistence type="predicted"/>
<evidence type="ECO:0000313" key="3">
    <source>
        <dbReference type="Proteomes" id="UP000289738"/>
    </source>
</evidence>
<feature type="domain" description="HAT C-terminal dimerisation" evidence="1">
    <location>
        <begin position="133"/>
        <end position="192"/>
    </location>
</feature>
<evidence type="ECO:0000259" key="1">
    <source>
        <dbReference type="Pfam" id="PF05699"/>
    </source>
</evidence>
<dbReference type="STRING" id="3818.A0A445EG70"/>
<dbReference type="PANTHER" id="PTHR11697:SF230">
    <property type="entry name" value="ZINC FINGER, MYM DOMAIN CONTAINING 1"/>
    <property type="match status" value="1"/>
</dbReference>
<dbReference type="InterPro" id="IPR055298">
    <property type="entry name" value="AtLOH3-like"/>
</dbReference>
<reference evidence="2 3" key="1">
    <citation type="submission" date="2019-01" db="EMBL/GenBank/DDBJ databases">
        <title>Sequencing of cultivated peanut Arachis hypogaea provides insights into genome evolution and oil improvement.</title>
        <authorList>
            <person name="Chen X."/>
        </authorList>
    </citation>
    <scope>NUCLEOTIDE SEQUENCE [LARGE SCALE GENOMIC DNA]</scope>
    <source>
        <strain evidence="3">cv. Fuhuasheng</strain>
        <tissue evidence="2">Leaves</tissue>
    </source>
</reference>
<dbReference type="SUPFAM" id="SSF53098">
    <property type="entry name" value="Ribonuclease H-like"/>
    <property type="match status" value="1"/>
</dbReference>
<dbReference type="PANTHER" id="PTHR11697">
    <property type="entry name" value="GENERAL TRANSCRIPTION FACTOR 2-RELATED ZINC FINGER PROTEIN"/>
    <property type="match status" value="1"/>
</dbReference>
<dbReference type="Pfam" id="PF05699">
    <property type="entry name" value="Dimer_Tnp_hAT"/>
    <property type="match status" value="1"/>
</dbReference>
<dbReference type="Proteomes" id="UP000289738">
    <property type="component" value="Chromosome A02"/>
</dbReference>
<protein>
    <recommendedName>
        <fullName evidence="1">HAT C-terminal dimerisation domain-containing protein</fullName>
    </recommendedName>
</protein>
<sequence length="221" mass="25723">MHNKDSKRQCSKIEVRTKLNRIIFFVRLGTKNNQIVQVKLKMSKMKTIHSFSEQATELLILSTSLDPKDVFKLFSVCNICNLVKNFYSLDFSEQEKIQLDYELQHYELDVVKAPDFQNLSTLAELCQKLTETGKSNIYPLIDRLIRLVLTLPVTTATTERAFSAMKIIKTRFRNKMEDEFLADCMIVYIEKEIASKFTSEMIIDDFSSMKHRRASLKISKS</sequence>
<dbReference type="EMBL" id="SDMP01000002">
    <property type="protein sequence ID" value="RYR74283.1"/>
    <property type="molecule type" value="Genomic_DNA"/>
</dbReference>
<dbReference type="InterPro" id="IPR008906">
    <property type="entry name" value="HATC_C_dom"/>
</dbReference>
<gene>
    <name evidence="2" type="ORF">Ahy_A02g008943</name>
</gene>